<dbReference type="SUPFAM" id="SSF52402">
    <property type="entry name" value="Adenine nucleotide alpha hydrolases-like"/>
    <property type="match status" value="1"/>
</dbReference>
<dbReference type="EMBL" id="CP000384">
    <property type="protein sequence ID" value="ABG10232.1"/>
    <property type="molecule type" value="Genomic_DNA"/>
</dbReference>
<dbReference type="InterPro" id="IPR014729">
    <property type="entry name" value="Rossmann-like_a/b/a_fold"/>
</dbReference>
<organism evidence="3">
    <name type="scientific">Mycobacterium sp. (strain MCS)</name>
    <dbReference type="NCBI Taxonomy" id="164756"/>
    <lineage>
        <taxon>Bacteria</taxon>
        <taxon>Bacillati</taxon>
        <taxon>Actinomycetota</taxon>
        <taxon>Actinomycetes</taxon>
        <taxon>Mycobacteriales</taxon>
        <taxon>Mycobacteriaceae</taxon>
        <taxon>Mycobacterium</taxon>
    </lineage>
</organism>
<dbReference type="KEGG" id="mmc:Mmcs_4127"/>
<dbReference type="Gene3D" id="3.40.50.620">
    <property type="entry name" value="HUPs"/>
    <property type="match status" value="2"/>
</dbReference>
<dbReference type="AlphaFoldDB" id="A0A5Q5BP68"/>
<reference evidence="3" key="1">
    <citation type="submission" date="2006-06" db="EMBL/GenBank/DDBJ databases">
        <title>Complete sequence of chromosome of Mycobacterium sp. MCS.</title>
        <authorList>
            <consortium name="US DOE Joint Genome Institute"/>
            <person name="Copeland A."/>
            <person name="Lucas S."/>
            <person name="Lapidus A."/>
            <person name="Barry K."/>
            <person name="Detter J.C."/>
            <person name="Glavina del Rio T."/>
            <person name="Hammon N."/>
            <person name="Israni S."/>
            <person name="Dalin E."/>
            <person name="Tice H."/>
            <person name="Pitluck S."/>
            <person name="Martinez M."/>
            <person name="Schmutz J."/>
            <person name="Larimer F."/>
            <person name="Land M."/>
            <person name="Hauser L."/>
            <person name="Kyrpides N."/>
            <person name="Kim E."/>
            <person name="Miller C.D."/>
            <person name="Hughes J.E."/>
            <person name="Anderson A.J."/>
            <person name="Sims R.C."/>
            <person name="Richardson P."/>
        </authorList>
    </citation>
    <scope>NUCLEOTIDE SEQUENCE [LARGE SCALE GENOMIC DNA]</scope>
    <source>
        <strain evidence="3">MCS</strain>
    </source>
</reference>
<dbReference type="InterPro" id="IPR006016">
    <property type="entry name" value="UspA"/>
</dbReference>
<comment type="similarity">
    <text evidence="1">Belongs to the universal stress protein A family.</text>
</comment>
<sequence>MTERHPVVVGIDGSRAALDAALWAVDAAVGRDTPLRLLYAIEPADHDVAAAARELAIADLAVRDVFTAIQATERPVRIEVEIVQDSAVRALASASRSAALVCVGAVGLQDAIPGRIGSTAATLARSAHCPVALVRHNTDGYVLAEVEDWSDSGAVLRHAVDEALLRRVPLRVLTPGSESARAPAARTLDGWRRRHPDLEIDLLTSDDGVVDFLAGEPGRVQLVVVGAERARGPGEFTDPRGRSVLREAGCTLLTCHRQHRL</sequence>
<proteinExistence type="inferred from homology"/>
<evidence type="ECO:0000259" key="2">
    <source>
        <dbReference type="Pfam" id="PF00582"/>
    </source>
</evidence>
<name>A0A5Q5BP68_MYCSS</name>
<dbReference type="PRINTS" id="PR01438">
    <property type="entry name" value="UNVRSLSTRESS"/>
</dbReference>
<dbReference type="InterPro" id="IPR006015">
    <property type="entry name" value="Universal_stress_UspA"/>
</dbReference>
<dbReference type="Pfam" id="PF00582">
    <property type="entry name" value="Usp"/>
    <property type="match status" value="1"/>
</dbReference>
<protein>
    <submittedName>
        <fullName evidence="3">UspA</fullName>
    </submittedName>
</protein>
<evidence type="ECO:0000256" key="1">
    <source>
        <dbReference type="ARBA" id="ARBA00008791"/>
    </source>
</evidence>
<accession>A0A5Q5BP68</accession>
<evidence type="ECO:0000313" key="3">
    <source>
        <dbReference type="EMBL" id="ABG10232.1"/>
    </source>
</evidence>
<feature type="domain" description="UspA" evidence="2">
    <location>
        <begin position="5"/>
        <end position="135"/>
    </location>
</feature>
<gene>
    <name evidence="3" type="ordered locus">Mmcs_4127</name>
</gene>